<dbReference type="Pfam" id="PF02518">
    <property type="entry name" value="HATPase_c"/>
    <property type="match status" value="1"/>
</dbReference>
<accession>A0ABP8ZN66</accession>
<dbReference type="CDD" id="cd00082">
    <property type="entry name" value="HisKA"/>
    <property type="match status" value="1"/>
</dbReference>
<keyword evidence="9" id="KW-0472">Membrane</keyword>
<evidence type="ECO:0000313" key="11">
    <source>
        <dbReference type="EMBL" id="GAA4761229.1"/>
    </source>
</evidence>
<evidence type="ECO:0000256" key="9">
    <source>
        <dbReference type="SAM" id="Phobius"/>
    </source>
</evidence>
<comment type="catalytic activity">
    <reaction evidence="1">
        <text>ATP + protein L-histidine = ADP + protein N-phospho-L-histidine.</text>
        <dbReference type="EC" id="2.7.13.3"/>
    </reaction>
</comment>
<dbReference type="Pfam" id="PF00512">
    <property type="entry name" value="HisKA"/>
    <property type="match status" value="1"/>
</dbReference>
<evidence type="ECO:0000313" key="12">
    <source>
        <dbReference type="Proteomes" id="UP001500141"/>
    </source>
</evidence>
<dbReference type="InterPro" id="IPR036097">
    <property type="entry name" value="HisK_dim/P_sf"/>
</dbReference>
<evidence type="ECO:0000259" key="10">
    <source>
        <dbReference type="PROSITE" id="PS50109"/>
    </source>
</evidence>
<keyword evidence="6 11" id="KW-0418">Kinase</keyword>
<feature type="transmembrane region" description="Helical" evidence="9">
    <location>
        <begin position="100"/>
        <end position="120"/>
    </location>
</feature>
<dbReference type="SUPFAM" id="SSF47384">
    <property type="entry name" value="Homodimeric domain of signal transducing histidine kinase"/>
    <property type="match status" value="1"/>
</dbReference>
<keyword evidence="7" id="KW-0067">ATP-binding</keyword>
<organism evidence="11 12">
    <name type="scientific">Flavobacterium hankyongi</name>
    <dbReference type="NCBI Taxonomy" id="1176532"/>
    <lineage>
        <taxon>Bacteria</taxon>
        <taxon>Pseudomonadati</taxon>
        <taxon>Bacteroidota</taxon>
        <taxon>Flavobacteriia</taxon>
        <taxon>Flavobacteriales</taxon>
        <taxon>Flavobacteriaceae</taxon>
        <taxon>Flavobacterium</taxon>
    </lineage>
</organism>
<dbReference type="InterPro" id="IPR003661">
    <property type="entry name" value="HisK_dim/P_dom"/>
</dbReference>
<dbReference type="CDD" id="cd00075">
    <property type="entry name" value="HATPase"/>
    <property type="match status" value="1"/>
</dbReference>
<evidence type="ECO:0000256" key="3">
    <source>
        <dbReference type="ARBA" id="ARBA00022553"/>
    </source>
</evidence>
<proteinExistence type="predicted"/>
<dbReference type="SMART" id="SM00388">
    <property type="entry name" value="HisKA"/>
    <property type="match status" value="1"/>
</dbReference>
<keyword evidence="3" id="KW-0597">Phosphoprotein</keyword>
<dbReference type="InterPro" id="IPR004358">
    <property type="entry name" value="Sig_transdc_His_kin-like_C"/>
</dbReference>
<evidence type="ECO:0000256" key="2">
    <source>
        <dbReference type="ARBA" id="ARBA00012438"/>
    </source>
</evidence>
<dbReference type="InterPro" id="IPR003594">
    <property type="entry name" value="HATPase_dom"/>
</dbReference>
<protein>
    <recommendedName>
        <fullName evidence="2">histidine kinase</fullName>
        <ecNumber evidence="2">2.7.13.3</ecNumber>
    </recommendedName>
</protein>
<dbReference type="EMBL" id="BAABIP010000007">
    <property type="protein sequence ID" value="GAA4761229.1"/>
    <property type="molecule type" value="Genomic_DNA"/>
</dbReference>
<dbReference type="SUPFAM" id="SSF55874">
    <property type="entry name" value="ATPase domain of HSP90 chaperone/DNA topoisomerase II/histidine kinase"/>
    <property type="match status" value="1"/>
</dbReference>
<evidence type="ECO:0000256" key="5">
    <source>
        <dbReference type="ARBA" id="ARBA00022741"/>
    </source>
</evidence>
<keyword evidence="9" id="KW-1133">Transmembrane helix</keyword>
<dbReference type="PANTHER" id="PTHR43065">
    <property type="entry name" value="SENSOR HISTIDINE KINASE"/>
    <property type="match status" value="1"/>
</dbReference>
<keyword evidence="12" id="KW-1185">Reference proteome</keyword>
<evidence type="ECO:0000256" key="8">
    <source>
        <dbReference type="ARBA" id="ARBA00023012"/>
    </source>
</evidence>
<dbReference type="InterPro" id="IPR005467">
    <property type="entry name" value="His_kinase_dom"/>
</dbReference>
<dbReference type="Gene3D" id="1.10.287.130">
    <property type="match status" value="1"/>
</dbReference>
<dbReference type="SMART" id="SM00387">
    <property type="entry name" value="HATPase_c"/>
    <property type="match status" value="1"/>
</dbReference>
<dbReference type="PROSITE" id="PS50109">
    <property type="entry name" value="HIS_KIN"/>
    <property type="match status" value="1"/>
</dbReference>
<keyword evidence="4" id="KW-0808">Transferase</keyword>
<comment type="caution">
    <text evidence="11">The sequence shown here is derived from an EMBL/GenBank/DDBJ whole genome shotgun (WGS) entry which is preliminary data.</text>
</comment>
<name>A0ABP8ZN66_9FLAO</name>
<feature type="domain" description="Histidine kinase" evidence="10">
    <location>
        <begin position="138"/>
        <end position="340"/>
    </location>
</feature>
<gene>
    <name evidence="11" type="ORF">GCM10023230_07880</name>
</gene>
<dbReference type="PRINTS" id="PR00344">
    <property type="entry name" value="BCTRLSENSOR"/>
</dbReference>
<sequence length="340" mass="38617">MELWATAQKTLQNATDDTEVDLPLQILTNNGTIPTILVDKNDSILSVNNIDEEILKDSIRSKRLLQQFKTANNKIEISIDKNNYQYLYYTNSQLLKQLKYYPIALITIIILFGALVYNYYKASKVSVQNKLWAGMAKETAHQIGTPLSSLIGWVEIMKADNIDSTMVEEIEKDITRLQNITDRFSKIGSEPILEIKDLISETKNAYNYLESRFEGQVNFTFKAPEKEIPVKLNPTLHGWTIENLVKNAIDAMRGRGSILITIEEEFGNAKIKVSDTGKGIPKNLFNAIFDPGFTTKKRGWGLGLSLTKRIVEEYHKGKIKVLHSEINKGTTFQISYKKCT</sequence>
<keyword evidence="9" id="KW-0812">Transmembrane</keyword>
<evidence type="ECO:0000256" key="1">
    <source>
        <dbReference type="ARBA" id="ARBA00000085"/>
    </source>
</evidence>
<dbReference type="GO" id="GO:0016301">
    <property type="term" value="F:kinase activity"/>
    <property type="evidence" value="ECO:0007669"/>
    <property type="project" value="UniProtKB-KW"/>
</dbReference>
<dbReference type="Proteomes" id="UP001500141">
    <property type="component" value="Unassembled WGS sequence"/>
</dbReference>
<keyword evidence="5" id="KW-0547">Nucleotide-binding</keyword>
<keyword evidence="8" id="KW-0902">Two-component regulatory system</keyword>
<evidence type="ECO:0000256" key="7">
    <source>
        <dbReference type="ARBA" id="ARBA00022840"/>
    </source>
</evidence>
<dbReference type="EC" id="2.7.13.3" evidence="2"/>
<dbReference type="Gene3D" id="3.30.565.10">
    <property type="entry name" value="Histidine kinase-like ATPase, C-terminal domain"/>
    <property type="match status" value="1"/>
</dbReference>
<reference evidence="12" key="1">
    <citation type="journal article" date="2019" name="Int. J. Syst. Evol. Microbiol.">
        <title>The Global Catalogue of Microorganisms (GCM) 10K type strain sequencing project: providing services to taxonomists for standard genome sequencing and annotation.</title>
        <authorList>
            <consortium name="The Broad Institute Genomics Platform"/>
            <consortium name="The Broad Institute Genome Sequencing Center for Infectious Disease"/>
            <person name="Wu L."/>
            <person name="Ma J."/>
        </authorList>
    </citation>
    <scope>NUCLEOTIDE SEQUENCE [LARGE SCALE GENOMIC DNA]</scope>
    <source>
        <strain evidence="12">JCM 18198</strain>
    </source>
</reference>
<dbReference type="PANTHER" id="PTHR43065:SF10">
    <property type="entry name" value="PEROXIDE STRESS-ACTIVATED HISTIDINE KINASE MAK3"/>
    <property type="match status" value="1"/>
</dbReference>
<evidence type="ECO:0000256" key="6">
    <source>
        <dbReference type="ARBA" id="ARBA00022777"/>
    </source>
</evidence>
<evidence type="ECO:0000256" key="4">
    <source>
        <dbReference type="ARBA" id="ARBA00022679"/>
    </source>
</evidence>
<dbReference type="InterPro" id="IPR036890">
    <property type="entry name" value="HATPase_C_sf"/>
</dbReference>